<organism evidence="1 2">
    <name type="scientific">Flavobacterium xylosi</name>
    <dbReference type="NCBI Taxonomy" id="3230415"/>
    <lineage>
        <taxon>Bacteria</taxon>
        <taxon>Pseudomonadati</taxon>
        <taxon>Bacteroidota</taxon>
        <taxon>Flavobacteriia</taxon>
        <taxon>Flavobacteriales</taxon>
        <taxon>Flavobacteriaceae</taxon>
        <taxon>Flavobacterium</taxon>
    </lineage>
</organism>
<keyword evidence="2" id="KW-1185">Reference proteome</keyword>
<dbReference type="Proteomes" id="UP001600109">
    <property type="component" value="Unassembled WGS sequence"/>
</dbReference>
<gene>
    <name evidence="1" type="ORF">ACFX5E_00135</name>
</gene>
<proteinExistence type="predicted"/>
<accession>A0ABW6HR40</accession>
<evidence type="ECO:0000313" key="2">
    <source>
        <dbReference type="Proteomes" id="UP001600109"/>
    </source>
</evidence>
<protein>
    <submittedName>
        <fullName evidence="1">Uncharacterized protein</fullName>
    </submittedName>
</protein>
<evidence type="ECO:0000313" key="1">
    <source>
        <dbReference type="EMBL" id="MFE3866476.1"/>
    </source>
</evidence>
<dbReference type="RefSeq" id="WP_379853132.1">
    <property type="nucleotide sequence ID" value="NZ_JBHZPZ010000001.1"/>
</dbReference>
<sequence length="367" mass="43467">MEKVTFTRAELYDLVWESTFGFITKKYGITGFGIRKACEQMQIPLPDYSHWLSVRYDRPLRITELPENYTGEDTVEILKNKFEIITKIIPEPTPLMLLTKEIQNDPKAPILVPEKLVKPDILVLQTKQYWDKKSKNENYEQNNDILPIYVEKNNLDRALRFFDTLIKLLKHRGHSIKKGKYGYGTVALIDGIEISLYLREATRRVSSTRENYNYDYVPTGEFIIKVGDGYKHLECRDGKTFQIEDLISKIVAKMELDAKEENEWQEERRIRQIKQVKEEAIKKIFQERRQKELSNFKQLLSNAERLDKTAKLRYYIKTVEENALANNSLDEELGNWIVWAKDKVDWYDPLIRKEDDFLSDYDFKNLV</sequence>
<reference evidence="1 2" key="1">
    <citation type="submission" date="2024-06" db="EMBL/GenBank/DDBJ databases">
        <title>Flavobacterium spp. isolated from glacier.</title>
        <authorList>
            <person name="Han D."/>
        </authorList>
    </citation>
    <scope>NUCLEOTIDE SEQUENCE [LARGE SCALE GENOMIC DNA]</scope>
    <source>
        <strain evidence="1 2">LS2P90</strain>
    </source>
</reference>
<comment type="caution">
    <text evidence="1">The sequence shown here is derived from an EMBL/GenBank/DDBJ whole genome shotgun (WGS) entry which is preliminary data.</text>
</comment>
<name>A0ABW6HR40_9FLAO</name>
<dbReference type="EMBL" id="JBHZPZ010000001">
    <property type="protein sequence ID" value="MFE3866476.1"/>
    <property type="molecule type" value="Genomic_DNA"/>
</dbReference>